<dbReference type="PANTHER" id="PTHR38037:SF2">
    <property type="entry name" value="ATP-DEPENDENT ZINC PROTEASE DOMAIN-CONTAINING PROTEIN-RELATED"/>
    <property type="match status" value="1"/>
</dbReference>
<dbReference type="Gene3D" id="2.40.70.10">
    <property type="entry name" value="Acid Proteases"/>
    <property type="match status" value="1"/>
</dbReference>
<reference evidence="2 3" key="1">
    <citation type="submission" date="2018-08" db="EMBL/GenBank/DDBJ databases">
        <title>Lysobacter soli KCTC 22011, whole genome shotgun sequence.</title>
        <authorList>
            <person name="Zhang X."/>
            <person name="Feng G."/>
            <person name="Zhu H."/>
        </authorList>
    </citation>
    <scope>NUCLEOTIDE SEQUENCE [LARGE SCALE GENOMIC DNA]</scope>
    <source>
        <strain evidence="2 3">KCTC 22011</strain>
    </source>
</reference>
<comment type="caution">
    <text evidence="2">The sequence shown here is derived from an EMBL/GenBank/DDBJ whole genome shotgun (WGS) entry which is preliminary data.</text>
</comment>
<proteinExistence type="predicted"/>
<sequence>MASKIVLGWREWIALPELGIERLRAKVDSGARSSALHVDTQWRFTERGSPWVGFCLSPGHGARVIEAAAPVFDEREVTDSGGHCTRRVFVRTTLAVAGIEREIEINLSDRRGMLFPMLLGRTALARAFTVDPGRSFLHGRLSRREPGVISRPAAPGEALPFPTQPPHRRPS</sequence>
<dbReference type="OrthoDB" id="9782977at2"/>
<dbReference type="SUPFAM" id="SSF50630">
    <property type="entry name" value="Acid proteases"/>
    <property type="match status" value="1"/>
</dbReference>
<dbReference type="RefSeq" id="WP_115843475.1">
    <property type="nucleotide sequence ID" value="NZ_JBHYLB010000004.1"/>
</dbReference>
<evidence type="ECO:0000313" key="3">
    <source>
        <dbReference type="Proteomes" id="UP000256829"/>
    </source>
</evidence>
<dbReference type="PANTHER" id="PTHR38037">
    <property type="entry name" value="ZN_PROTEASE DOMAIN-CONTAINING PROTEIN"/>
    <property type="match status" value="1"/>
</dbReference>
<protein>
    <submittedName>
        <fullName evidence="2">ATP-dependent zinc protease</fullName>
    </submittedName>
</protein>
<keyword evidence="2" id="KW-0378">Hydrolase</keyword>
<dbReference type="EMBL" id="QTJR01000011">
    <property type="protein sequence ID" value="RDY66161.1"/>
    <property type="molecule type" value="Genomic_DNA"/>
</dbReference>
<dbReference type="Proteomes" id="UP000256829">
    <property type="component" value="Unassembled WGS sequence"/>
</dbReference>
<accession>A0A3D8VAX3</accession>
<evidence type="ECO:0000259" key="1">
    <source>
        <dbReference type="Pfam" id="PF05618"/>
    </source>
</evidence>
<dbReference type="InterPro" id="IPR021109">
    <property type="entry name" value="Peptidase_aspartic_dom_sf"/>
</dbReference>
<dbReference type="GO" id="GO:0008233">
    <property type="term" value="F:peptidase activity"/>
    <property type="evidence" value="ECO:0007669"/>
    <property type="project" value="UniProtKB-KW"/>
</dbReference>
<evidence type="ECO:0000313" key="2">
    <source>
        <dbReference type="EMBL" id="RDY66161.1"/>
    </source>
</evidence>
<keyword evidence="2" id="KW-0645">Protease</keyword>
<dbReference type="InterPro" id="IPR008503">
    <property type="entry name" value="Asp_endopeptidase"/>
</dbReference>
<keyword evidence="3" id="KW-1185">Reference proteome</keyword>
<dbReference type="Pfam" id="PF05618">
    <property type="entry name" value="Zn_protease"/>
    <property type="match status" value="1"/>
</dbReference>
<dbReference type="GO" id="GO:0006508">
    <property type="term" value="P:proteolysis"/>
    <property type="evidence" value="ECO:0007669"/>
    <property type="project" value="UniProtKB-KW"/>
</dbReference>
<organism evidence="2 3">
    <name type="scientific">Lysobacter soli</name>
    <dbReference type="NCBI Taxonomy" id="453783"/>
    <lineage>
        <taxon>Bacteria</taxon>
        <taxon>Pseudomonadati</taxon>
        <taxon>Pseudomonadota</taxon>
        <taxon>Gammaproteobacteria</taxon>
        <taxon>Lysobacterales</taxon>
        <taxon>Lysobacteraceae</taxon>
        <taxon>Lysobacter</taxon>
    </lineage>
</organism>
<name>A0A3D8VAX3_9GAMM</name>
<gene>
    <name evidence="2" type="ORF">DX912_14400</name>
</gene>
<dbReference type="AlphaFoldDB" id="A0A3D8VAX3"/>
<feature type="domain" description="Retropepsin-like aspartic endopeptidase" evidence="1">
    <location>
        <begin position="6"/>
        <end position="138"/>
    </location>
</feature>